<feature type="domain" description="Carrier" evidence="5">
    <location>
        <begin position="1692"/>
        <end position="1768"/>
    </location>
</feature>
<evidence type="ECO:0000259" key="5">
    <source>
        <dbReference type="PROSITE" id="PS50075"/>
    </source>
</evidence>
<dbReference type="InterPro" id="IPR000873">
    <property type="entry name" value="AMP-dep_synth/lig_dom"/>
</dbReference>
<dbReference type="OrthoDB" id="416786at2759"/>
<gene>
    <name evidence="6" type="ORF">PMAA_075200</name>
</gene>
<dbReference type="EMBL" id="DS995900">
    <property type="protein sequence ID" value="EEA26451.1"/>
    <property type="molecule type" value="Genomic_DNA"/>
</dbReference>
<dbReference type="GO" id="GO:0031177">
    <property type="term" value="F:phosphopantetheine binding"/>
    <property type="evidence" value="ECO:0007669"/>
    <property type="project" value="InterPro"/>
</dbReference>
<name>B6QBL0_TALMQ</name>
<dbReference type="FunFam" id="1.10.1200.10:FF:000005">
    <property type="entry name" value="Nonribosomal peptide synthetase 1"/>
    <property type="match status" value="3"/>
</dbReference>
<evidence type="ECO:0000256" key="2">
    <source>
        <dbReference type="ARBA" id="ARBA00022553"/>
    </source>
</evidence>
<keyword evidence="7" id="KW-1185">Reference proteome</keyword>
<dbReference type="SMART" id="SM00823">
    <property type="entry name" value="PKS_PP"/>
    <property type="match status" value="3"/>
</dbReference>
<dbReference type="SUPFAM" id="SSF52777">
    <property type="entry name" value="CoA-dependent acyltransferases"/>
    <property type="match status" value="10"/>
</dbReference>
<dbReference type="FunFam" id="3.30.300.30:FF:000015">
    <property type="entry name" value="Nonribosomal peptide synthase SidD"/>
    <property type="match status" value="4"/>
</dbReference>
<dbReference type="Gene3D" id="3.30.559.10">
    <property type="entry name" value="Chloramphenicol acetyltransferase-like domain"/>
    <property type="match status" value="5"/>
</dbReference>
<dbReference type="SUPFAM" id="SSF56801">
    <property type="entry name" value="Acetyl-CoA synthetase-like"/>
    <property type="match status" value="5"/>
</dbReference>
<feature type="domain" description="Carrier" evidence="5">
    <location>
        <begin position="4953"/>
        <end position="5029"/>
    </location>
</feature>
<dbReference type="InterPro" id="IPR006162">
    <property type="entry name" value="Ppantetheine_attach_site"/>
</dbReference>
<organism evidence="6 7">
    <name type="scientific">Talaromyces marneffei (strain ATCC 18224 / CBS 334.59 / QM 7333)</name>
    <name type="common">Penicillium marneffei</name>
    <dbReference type="NCBI Taxonomy" id="441960"/>
    <lineage>
        <taxon>Eukaryota</taxon>
        <taxon>Fungi</taxon>
        <taxon>Dikarya</taxon>
        <taxon>Ascomycota</taxon>
        <taxon>Pezizomycotina</taxon>
        <taxon>Eurotiomycetes</taxon>
        <taxon>Eurotiomycetidae</taxon>
        <taxon>Eurotiales</taxon>
        <taxon>Trichocomaceae</taxon>
        <taxon>Talaromyces</taxon>
        <taxon>Talaromyces sect. Talaromyces</taxon>
    </lineage>
</organism>
<dbReference type="PhylomeDB" id="B6QBL0"/>
<protein>
    <submittedName>
        <fullName evidence="6">Nonribosomal peptide synthase, putative</fullName>
    </submittedName>
</protein>
<dbReference type="CDD" id="cd05918">
    <property type="entry name" value="A_NRPS_SidN3_like"/>
    <property type="match status" value="5"/>
</dbReference>
<dbReference type="Gene3D" id="3.30.300.30">
    <property type="match status" value="5"/>
</dbReference>
<dbReference type="GO" id="GO:0043041">
    <property type="term" value="P:amino acid activation for nonribosomal peptide biosynthetic process"/>
    <property type="evidence" value="ECO:0007669"/>
    <property type="project" value="TreeGrafter"/>
</dbReference>
<dbReference type="Pfam" id="PF00501">
    <property type="entry name" value="AMP-binding"/>
    <property type="match status" value="5"/>
</dbReference>
<dbReference type="SUPFAM" id="SSF47336">
    <property type="entry name" value="ACP-like"/>
    <property type="match status" value="5"/>
</dbReference>
<sequence length="5470" mass="607810">MAINHDHQAGSGKSAVSSTITEANWHLRPSADDVLDQIWSWNSLVRDQIQGCVHDLISEIAQRPSSTGSLAVCAWDGDFTYPQLDSIADEVAHHLIWELNIAPRLCIPILFHKSKWTCVAMLAVIKAGCSVVALDPAQPDSRLLSILEQVEPCVMISSETNYGRACTLRRDLTVLQIDESWLLKPLNKPAAQLPTVTPSDIVYISFTSDHRGTTGQPKGACISHANVRSTVQYQGAKLGFNAESRVFDFAPYSFDVAWSNFLHTLCAGGCLCIAREEDMLNDTSVAIAAFKATLINVTPTVLRTINSEETITLETVLLSGEMPYRENITKWSGHVRLLNTYGPTECTFKAAFSVLSDPSSKSTTALGDEDYDERPDIGRGVGFCTWIVDPNDGNKLVDSIGSIGELYLEGPQVGQGYISDPEKTEAVFIEDPSWLLAGSQSFPGRKGRVYKTGDLVRYKPDGRLVFLGRNDPSQVKVRGQRVEVGDVEHHVRSCLDDSLPIIVESIRPRGSESSSLTVFVVVRTGDDHQGVKTLLDGLTEKLLQVLPVDRRQLREMGSALTWEELVRLQSTILSVKEYAEPVDDIERQLCEIWADILDLDPARISTTDNFLRLGGDSIAAMHVVASARKKNLSLTVADIFMNPVLRDLAQCVLLPMALHDMNSTDGETKVLPFSLLGGSQSRKSICEEAARLCQLEAEDIEDIYPCTPLQEGMLSMSVKNGMGLRENYISRTAFEMHPNIDIGKLQKALLKAVRCIPILRTRVINLPQHGLVQVVVRSTDSQSPPEYSHIAQFFDEAKEIGLGKSLYRTGIVLGDGTEPNLLVLEMHHAIFDGWCTMLILDSIQESYHNTEDDSLSSALAPFPPFIKHILETDNEETKTFWKDQLADSEAIAFPVSNYSPEKKLDLHHPISGLVWPRNAVTPPSIIRSALAILLASYTNSGDIKYGETVSGRQAPVSCIERMAGPTIASVPVRVKFDWDQTVQWLQQKIQNQAAEIAKYEQFGLQRIRRIDEEASKFQLELVIQPSQKGKSQSRGGLFHQAKTIVVDDSSTLNLVAKDGIDDSMSIYNSYAMMIICQLTDSGLTLKINFDTGAIKQKQVHRFAHLFEHIVRQLSSPKNADTKLRDLSIVSNTDLNEIQQWNGSPPQVPIDLVADRIDRMATTNPEATSISSWDWQLTYHQLQHLTTSLACKLQGKGICAGDIVILSFQKSSWMILSMLSVLKLGAIVLPMSDSVSRERAHEIVKTLHPQMMITSQTATSSSFTELVPTFQIHDLIQSNDDDETMHDFKPHNVQLSDPALIIFTSGSTGTPKSILWSHETLSSNICAATQTFGITAHSKVFQFAGYEFDVSTVESLSVLSVGGILYVPSESDRTNRLSEAMHDSQANWICLTPRVSETLNPRDIHSLKTIVFAGEELKKETAFRWLPTLDSVYNWYGPAEGSVATSYVVQKETWSSGIIGTSTPYATTWLVDPKDHKSLASIGAVAELCIEGPVLSWYTGLNGAELNKKHFFSPAGFGDAALPRRQGPRILYKTGDLVKYGPDGEIIFLGRIQDSQRKLHGQRVDLSEIERHVHDFLSGKLDVMVVAEIFSPLNSNNDVLALFLSPTDIVATNRTGNDTFEEYIKTSLSVDDLETILLRTLPLYMIPKLYIPISNIPISNTGKTDRRRLRAIGSSFCLEQLAEMQPSRQDIRKPSTDTEKLLQQLWADIIGIDMNSISANDNFLRLGGDSIAVMRLVASARTKGLILTVTDIFESPELENQAQRGRREKDIIAEEEIAPFSLLNPSLSEAEYRAHAASACSIAESRIVNMYPCTPLQEGLLVLGEKIHGQYVSRSVLELQTGIDCNKLERAWLNIVNRLPILRTRIIDTPLGHQGLLQVVLDSLPLRLGSDVSTYLDADEKEHMGLGTDLCRAVIIDRSFVLTIHHCIYDGNVLKMILNEFESQYLAKNEAEVVPFENFIQRLTKINLEEAAAFWKQQLSLSEELRSFPELPYPGYKPQANTELEHTVRLVWPKSEITPSTIVRSCWALLTSQYVSSSNVVFGVTVSGRQIDVKGIENCIGPTISTIPLPVSIDWDNTVGSFLAQMQRQGIEMMPYEQYGVQSIQHIVEGPDSAGSLFQSLLVVQPVAQGKSLNEDNLLFKARNYSSSLETLGIDPFNTYPLMLICELSTFGLQLRFSFDNNVIDKQQIERIAYQLDNIIHQVCMDNVKNIKLDDIETASKIDLDLFCTQNRDLPVDVDRCLHDLITMTAKKTPDTLAIDAWDGVFSYQEVDELSSLLCQRMISLGVSKDSVIALCFEKSKWTPIAQVAVLKAGAVALLQSVHVPDHRIGTVFKKASVHLAVASASRVETVSQYVPCFTIDQLLEYPTTSSPQNNQKLPTIQMNDPAAILVSSGSTGEPKQILWSHRTLSANIRGHQEHIPMNASARIFQFASYDFDLATLETMSALSMGACLCIPSETEKMDNLTAAINRLKPTHLHMTPSTADLLQPESIPSVSTVILAGEKLVSSSVDRWKAYSRVFGWYGPAECASAAFIAADTETWYSGVISCIESKQHSLCWLVDPRNPERLAPYGAIGEIALEGPTSSDGYIGNPTLTQNRFRRNPKFLGGSSIVREHTLVYYTGDLARYGSDGNLVILGRKDAQLKIRGQLVVPEEVEHHIKSCLPNGNDMQVIVDIIKVNKDKRPILVAFIQHSIEHEVRQMTDGLQKQLAKVLPRYAIPSYYLPIPRFPKTATDKVDRARLRENGESFDLVQQLESMGLKRREPATTAEKTLQKLWATAIGISPDDISVTDSFLQVGDSIRAMRLVGLIRQQGMLLTVADVFEYPILEDMAMILRDCNEEDATSQKEIASYSLLGEQDIDGARKQAASICSVNIDDIEDVFPCTRMQEGLLSLTVAKKGNYTGRNIFQLASSVDIERFKRAWEKVVVTIPILRTRIIDLPGRGLLQVVIKPGDCWTEMKDIEDFVEQETRNEMGLGCPLMRCGLFSTSSTQDTYTGLLPIYFALTMHHSIYDGITTNLIFGTFENFYHDIEQPILPLPFQPFLRYVGNRDTDAESHFWKTQFAALEAPQFPPLPSSAYQPETDSVVIHCIPDISWRQDNFTPTTVIYAAFAFLCSYHSNSSDVVFGTVVSGRKLPVAGIERLAGPTIATVPVRVRIDGDDSAWGLLNTVQKQTTEMIPYEQTGLSVIRQISDEAEQACQFQTFVVIQPEETDLQGRTGLFSSQVPHVWSKGKSYGKYGDHGFNPCALTIACTMRGASLDIEFSFDSNVLDERTVQRMSFHFEHILRNLCDQINDKVQLRGINMTMNQDLDQIWEWNSEVPEVVETPLHELVSIVSAKQPDATAISAWNGELTYQNFERLTTNIAHHLKSMGVKRNMIIPLLFEKSIFAPVAFFAIIKAGGAGLLLDPTLPESRLLSTIQQVEPVLIISSVSNGALAAKLCGSSASAFSLNWEVAHTFMENDFDITFAKEPLPKVDPSDLLYAIFTSGSTGTPKGCLMQHRNFSSAVVLQQQVLGLKVTSRMYDFSSYSFDAAHWGMFHVLAAGGTLCIPSEDERKNKLSESMRQFKTTDVFLTPSVARFIDPTRVPTLRNIHLGGEEATRDDFARWVPHANTFNSYGPAECSAGTLYGKIPSVDLSKISIGTGSGVCTWIVDPKSKERLSPIGTVGELYLEGPLVGQGYLGDEVKNADSFIEDPPWLLAGSPDGCIPGRQGRLYKTGDLVKYDLVTGQLFFIGRKDTQVKLRGQRIELSEIEYHVRQCVKALEMIPLTVEIIKPNATNKQTLVLFLQFSESESCGITKLLHSMEPELRQRIPSYMIPDAYIVLDLIPLTGTGKTDRRRLREIGADAKLHHFGQQNTENSEPPSSAAEIRLQQLWTNILNVLPENIHKNSNFFHLGGDSISAMRLAALARNQGLLSLTVQNILSAPRLSDLANFMTTSAGVDKTENISPFSLLAESSDKDQILDSVARQCDVDASQIEDIFPCTSVQKSLLSMTAKDSNSYIAQLIIRLKEDVDLARLQQAWKHVSQTSAPILRVKIVDVPGTGLVQVQINESVQWESSYEDVMSYINHEQTRSMGLSTSLTRIAVVRDSRDSGRHCLLLTQHHAIYDGYSMDLLLQEVSKAYIGVSSPSYRAPFQSFLKYVMSTETEEATKFWEQQFFGSEAIPFPALPHQDYQPKADSTVRRELENIVWPGNGATVSTVLRAAWSIIVSQHTDSKDVVFGAIVSGRQAPVSGIDRMIAPLINAVPVRVKAESTRTVDELLGSIQEQAVSMIPFEHTELLTIRRINVDTDRGTRFNTLLVVQPLNQGKVLLDDDGPFPSNSVVVSARSELDDFNPNAVMIMCQQNNRNGLYLEISFDSNVIKMVQMERISAQFEHVLRRICASCGNGVKIDEIDAISTQDVSEIWKWNESVPETIEMCVHDLIYETIETHPEAPAICSWDGRFSYRELDHLSGLLALQLIALGAKRGSIVPLCFEKSSWHPVAALAIMKAGAVCLSMDMTQPESRLRSIVGQVKPTIIISSKANRALAAQISDSQVVIGDREHIFNCSVDLKQTLPKVYPSDNLYIVFTSGSTGTPKGVVTTHQNFSSAATHQKDILNIRNGTRVYDFVSYNFDVSWSNTLQTLICGGCLCIPSEWERKNDITGSLNRMNCDYVYFTPSVARSLQPSSMPGIRTLTMGGEPIRTTDAERWTQAETIIGIYGPAECAQALSFVHLGKSTPNNRVGHSFGANTWLVQPGRPDCLAAIGTVGELLIEGPTVSKGYFGNEDRTNAAYIKDPEWLVRGIPGVLQGRRGTLYKTGDLLSYSSDGSLNFIGRKDTMIKLRGQRIELEEVEHHVRASLNDASLFGGIAAEIITPQNATNALLALFFSLRRKESVHSSEEDIDTLLTRGLEGLENALSLCLPQYMIPGAYIHIDKIPMTTTNKIDRRALRQHGNAQTLEDLAKLQSHGKSKKMPKTDMELRLQSLWATVLGIDPGSIGADSSFLRIGGESIAAMRLVAAARDANLSLTVAEIFKAPRLSQLALIVKENASTSEGLGTHPPFSLLETDEPQHFIQQYVLHQLDSNMGGIRDILPTTDFQQLAISDALQSPPSRLPHLILELPEDVDFARLQDACESLIMNYEILHTSFIQVNGKVWQALLPNFRPAFDIFDADNKDITDFVNDICAKDINRPRKFGQSFIRFMTVKHRSGTHKLVFRISHAQFDGFSLGSILQTLSSIYNKDHLAQPISFSNFIAFITLKKPDSLRYWASRLEGSCFPGWPSNRLQGSSYDTTDRLTMKRTILMPDINRQEGVSAATIFHAACAITFSQQYRQEEVLFGRLVTGRSMLPSTLQNVVGPCMTEVPIRITIVPEDTIITVALRLQNQFIEDSFHEAVGMAEIVATCTDWSEEAKDFGWRTAFQQEEDTDFEFLRMPSSISYYEGDLPARTRPEIYATPRDGRLELEFEGNRNLTSEQAVQEFFAGLEMVLGEY</sequence>
<dbReference type="HOGENOM" id="CLU_000022_60_0_1"/>
<keyword evidence="1" id="KW-0596">Phosphopantetheine</keyword>
<dbReference type="PANTHER" id="PTHR45527">
    <property type="entry name" value="NONRIBOSOMAL PEPTIDE SYNTHETASE"/>
    <property type="match status" value="1"/>
</dbReference>
<dbReference type="GO" id="GO:0016874">
    <property type="term" value="F:ligase activity"/>
    <property type="evidence" value="ECO:0007669"/>
    <property type="project" value="UniProtKB-KW"/>
</dbReference>
<dbReference type="InterPro" id="IPR036736">
    <property type="entry name" value="ACP-like_sf"/>
</dbReference>
<dbReference type="Proteomes" id="UP000001294">
    <property type="component" value="Unassembled WGS sequence"/>
</dbReference>
<dbReference type="Gene3D" id="3.40.50.12780">
    <property type="entry name" value="N-terminal domain of ligase-like"/>
    <property type="match status" value="5"/>
</dbReference>
<dbReference type="GO" id="GO:0005737">
    <property type="term" value="C:cytoplasm"/>
    <property type="evidence" value="ECO:0007669"/>
    <property type="project" value="TreeGrafter"/>
</dbReference>
<evidence type="ECO:0000256" key="4">
    <source>
        <dbReference type="ARBA" id="ARBA00029454"/>
    </source>
</evidence>
<reference evidence="7" key="1">
    <citation type="journal article" date="2015" name="Genome Announc.">
        <title>Genome sequence of the AIDS-associated pathogen Penicillium marneffei (ATCC18224) and its near taxonomic relative Talaromyces stipitatus (ATCC10500).</title>
        <authorList>
            <person name="Nierman W.C."/>
            <person name="Fedorova-Abrams N.D."/>
            <person name="Andrianopoulos A."/>
        </authorList>
    </citation>
    <scope>NUCLEOTIDE SEQUENCE [LARGE SCALE GENOMIC DNA]</scope>
    <source>
        <strain evidence="7">ATCC 18224 / CBS 334.59 / QM 7333</strain>
    </source>
</reference>
<evidence type="ECO:0000256" key="3">
    <source>
        <dbReference type="ARBA" id="ARBA00022598"/>
    </source>
</evidence>
<dbReference type="Pfam" id="PF00668">
    <property type="entry name" value="Condensation"/>
    <property type="match status" value="5"/>
</dbReference>
<evidence type="ECO:0000256" key="1">
    <source>
        <dbReference type="ARBA" id="ARBA00022450"/>
    </source>
</evidence>
<dbReference type="PROSITE" id="PS00455">
    <property type="entry name" value="AMP_BINDING"/>
    <property type="match status" value="2"/>
</dbReference>
<dbReference type="PROSITE" id="PS50075">
    <property type="entry name" value="CARRIER"/>
    <property type="match status" value="5"/>
</dbReference>
<dbReference type="InterPro" id="IPR023213">
    <property type="entry name" value="CAT-like_dom_sf"/>
</dbReference>
<dbReference type="GO" id="GO:0044550">
    <property type="term" value="P:secondary metabolite biosynthetic process"/>
    <property type="evidence" value="ECO:0007669"/>
    <property type="project" value="TreeGrafter"/>
</dbReference>
<dbReference type="InterPro" id="IPR001242">
    <property type="entry name" value="Condensation_dom"/>
</dbReference>
<keyword evidence="3" id="KW-0436">Ligase</keyword>
<dbReference type="InterPro" id="IPR045851">
    <property type="entry name" value="AMP-bd_C_sf"/>
</dbReference>
<dbReference type="InterPro" id="IPR042099">
    <property type="entry name" value="ANL_N_sf"/>
</dbReference>
<keyword evidence="2" id="KW-0597">Phosphoprotein</keyword>
<evidence type="ECO:0000313" key="7">
    <source>
        <dbReference type="Proteomes" id="UP000001294"/>
    </source>
</evidence>
<proteinExistence type="inferred from homology"/>
<comment type="similarity">
    <text evidence="4">Belongs to the NRP synthetase family.</text>
</comment>
<accession>B6QBL0</accession>
<dbReference type="CDD" id="cd19545">
    <property type="entry name" value="FUM14_C_NRPS-like"/>
    <property type="match status" value="4"/>
</dbReference>
<feature type="domain" description="Carrier" evidence="5">
    <location>
        <begin position="580"/>
        <end position="656"/>
    </location>
</feature>
<dbReference type="InterPro" id="IPR020845">
    <property type="entry name" value="AMP-binding_CS"/>
</dbReference>
<dbReference type="PROSITE" id="PS00012">
    <property type="entry name" value="PHOSPHOPANTETHEINE"/>
    <property type="match status" value="4"/>
</dbReference>
<dbReference type="Gene3D" id="1.10.1200.10">
    <property type="entry name" value="ACP-like"/>
    <property type="match status" value="5"/>
</dbReference>
<dbReference type="InterPro" id="IPR009081">
    <property type="entry name" value="PP-bd_ACP"/>
</dbReference>
<dbReference type="VEuPathDB" id="FungiDB:PMAA_075200"/>
<dbReference type="NCBIfam" id="NF003417">
    <property type="entry name" value="PRK04813.1"/>
    <property type="match status" value="5"/>
</dbReference>
<dbReference type="STRING" id="441960.B6QBL0"/>
<evidence type="ECO:0000313" key="6">
    <source>
        <dbReference type="EMBL" id="EEA26451.1"/>
    </source>
</evidence>
<dbReference type="PANTHER" id="PTHR45527:SF3">
    <property type="entry name" value="SIDEROPHORE SYNTHETASE (EUROFUNG)"/>
    <property type="match status" value="1"/>
</dbReference>
<feature type="domain" description="Carrier" evidence="5">
    <location>
        <begin position="3863"/>
        <end position="3937"/>
    </location>
</feature>
<dbReference type="FunFam" id="3.30.559.30:FF:000003">
    <property type="entry name" value="Nonribosomal peptide synthase SidD"/>
    <property type="match status" value="3"/>
</dbReference>
<dbReference type="Pfam" id="PF00550">
    <property type="entry name" value="PP-binding"/>
    <property type="match status" value="5"/>
</dbReference>
<dbReference type="InterPro" id="IPR020806">
    <property type="entry name" value="PKS_PP-bd"/>
</dbReference>
<feature type="domain" description="Carrier" evidence="5">
    <location>
        <begin position="2762"/>
        <end position="2837"/>
    </location>
</feature>
<dbReference type="Gene3D" id="3.30.559.30">
    <property type="entry name" value="Nonribosomal peptide synthetase, condensation domain"/>
    <property type="match status" value="5"/>
</dbReference>